<dbReference type="InterPro" id="IPR040256">
    <property type="entry name" value="At4g02000-like"/>
</dbReference>
<proteinExistence type="predicted"/>
<protein>
    <recommendedName>
        <fullName evidence="1">DUF4283 domain-containing protein</fullName>
    </recommendedName>
</protein>
<evidence type="ECO:0000313" key="2">
    <source>
        <dbReference type="EMBL" id="KAH1091594.1"/>
    </source>
</evidence>
<dbReference type="OrthoDB" id="1748110at2759"/>
<sequence>MEDGLADLRIEDEEESGEAELWEIESEENSLEQSSSFCLVDCFVTATIINFQLMRTVMANLWHPLGGVTITDIGEKIILFHFYYEVDRDRVVNGSPWTFNNHLLILSMLKVEDSPLEDTGRVFAQFVYHKEVKNCHWDGIFL</sequence>
<keyword evidence="3" id="KW-1185">Reference proteome</keyword>
<reference evidence="2 3" key="1">
    <citation type="journal article" date="2021" name="Plant Biotechnol. J.">
        <title>Multi-omics assisted identification of the key and species-specific regulatory components of drought-tolerant mechanisms in Gossypium stocksii.</title>
        <authorList>
            <person name="Yu D."/>
            <person name="Ke L."/>
            <person name="Zhang D."/>
            <person name="Wu Y."/>
            <person name="Sun Y."/>
            <person name="Mei J."/>
            <person name="Sun J."/>
            <person name="Sun Y."/>
        </authorList>
    </citation>
    <scope>NUCLEOTIDE SEQUENCE [LARGE SCALE GENOMIC DNA]</scope>
    <source>
        <strain evidence="3">cv. E1</strain>
        <tissue evidence="2">Leaf</tissue>
    </source>
</reference>
<dbReference type="Proteomes" id="UP000828251">
    <property type="component" value="Unassembled WGS sequence"/>
</dbReference>
<dbReference type="Pfam" id="PF14111">
    <property type="entry name" value="DUF4283"/>
    <property type="match status" value="1"/>
</dbReference>
<dbReference type="PANTHER" id="PTHR31286">
    <property type="entry name" value="GLYCINE-RICH CELL WALL STRUCTURAL PROTEIN 1.8-LIKE"/>
    <property type="match status" value="1"/>
</dbReference>
<gene>
    <name evidence="2" type="ORF">J1N35_018851</name>
</gene>
<dbReference type="PANTHER" id="PTHR31286:SF153">
    <property type="entry name" value="DUF4283 DOMAIN PROTEIN"/>
    <property type="match status" value="1"/>
</dbReference>
<organism evidence="2 3">
    <name type="scientific">Gossypium stocksii</name>
    <dbReference type="NCBI Taxonomy" id="47602"/>
    <lineage>
        <taxon>Eukaryota</taxon>
        <taxon>Viridiplantae</taxon>
        <taxon>Streptophyta</taxon>
        <taxon>Embryophyta</taxon>
        <taxon>Tracheophyta</taxon>
        <taxon>Spermatophyta</taxon>
        <taxon>Magnoliopsida</taxon>
        <taxon>eudicotyledons</taxon>
        <taxon>Gunneridae</taxon>
        <taxon>Pentapetalae</taxon>
        <taxon>rosids</taxon>
        <taxon>malvids</taxon>
        <taxon>Malvales</taxon>
        <taxon>Malvaceae</taxon>
        <taxon>Malvoideae</taxon>
        <taxon>Gossypium</taxon>
    </lineage>
</organism>
<dbReference type="AlphaFoldDB" id="A0A9D3VQB1"/>
<comment type="caution">
    <text evidence="2">The sequence shown here is derived from an EMBL/GenBank/DDBJ whole genome shotgun (WGS) entry which is preliminary data.</text>
</comment>
<name>A0A9D3VQB1_9ROSI</name>
<feature type="domain" description="DUF4283" evidence="1">
    <location>
        <begin position="35"/>
        <end position="107"/>
    </location>
</feature>
<dbReference type="EMBL" id="JAIQCV010000006">
    <property type="protein sequence ID" value="KAH1091594.1"/>
    <property type="molecule type" value="Genomic_DNA"/>
</dbReference>
<accession>A0A9D3VQB1</accession>
<evidence type="ECO:0000313" key="3">
    <source>
        <dbReference type="Proteomes" id="UP000828251"/>
    </source>
</evidence>
<dbReference type="InterPro" id="IPR025558">
    <property type="entry name" value="DUF4283"/>
</dbReference>
<evidence type="ECO:0000259" key="1">
    <source>
        <dbReference type="Pfam" id="PF14111"/>
    </source>
</evidence>